<proteinExistence type="predicted"/>
<sequence length="357" mass="39572">MASFRALMALPILLPTFFMIRAGASLGPPLPIIFQPMQEAGFYTSGNVSVKLLSSFYGPLVPGLDNALARITVAFAQLQMWPADQRAWWQSFTLVVEWAGVYTILMLEGSRRGNKGSVFQYPFLLAFFGQFIAIGSLSPIWFYAFYLTKGSGPSCRKGGAAPALDKARVGAVLPTILLAYLVPSVVSYLHPSYETRHWWNWIWQLYPIWGSLAHLVFSKVITAPKNTKTTVRVTMCLIAAATTANFWYLRLRAPFSWAEVFVPAWDAAEGALDDRFYLRTLLQWDYACYTGAALMWLVYSFASLKTMGAYKASWVSLFVGAAVVGLLGGLGTMIVVGWLVREEMLSGQAANKSEKNS</sequence>
<keyword evidence="2" id="KW-1185">Reference proteome</keyword>
<evidence type="ECO:0000313" key="1">
    <source>
        <dbReference type="EMBL" id="KAI9898038.1"/>
    </source>
</evidence>
<name>A0ACC0UXT3_9HYPO</name>
<organism evidence="1 2">
    <name type="scientific">Trichothecium roseum</name>
    <dbReference type="NCBI Taxonomy" id="47278"/>
    <lineage>
        <taxon>Eukaryota</taxon>
        <taxon>Fungi</taxon>
        <taxon>Dikarya</taxon>
        <taxon>Ascomycota</taxon>
        <taxon>Pezizomycotina</taxon>
        <taxon>Sordariomycetes</taxon>
        <taxon>Hypocreomycetidae</taxon>
        <taxon>Hypocreales</taxon>
        <taxon>Hypocreales incertae sedis</taxon>
        <taxon>Trichothecium</taxon>
    </lineage>
</organism>
<comment type="caution">
    <text evidence="1">The sequence shown here is derived from an EMBL/GenBank/DDBJ whole genome shotgun (WGS) entry which is preliminary data.</text>
</comment>
<accession>A0ACC0UXT3</accession>
<reference evidence="1" key="1">
    <citation type="submission" date="2022-10" db="EMBL/GenBank/DDBJ databases">
        <title>Complete Genome of Trichothecium roseum strain YXFP-22015, a Plant Pathogen Isolated from Citrus.</title>
        <authorList>
            <person name="Wang Y."/>
            <person name="Zhu L."/>
        </authorList>
    </citation>
    <scope>NUCLEOTIDE SEQUENCE</scope>
    <source>
        <strain evidence="1">YXFP-22015</strain>
    </source>
</reference>
<protein>
    <submittedName>
        <fullName evidence="1">Uncharacterized protein</fullName>
    </submittedName>
</protein>
<gene>
    <name evidence="1" type="ORF">N3K66_006398</name>
</gene>
<dbReference type="Proteomes" id="UP001163324">
    <property type="component" value="Chromosome 6"/>
</dbReference>
<dbReference type="EMBL" id="CM047945">
    <property type="protein sequence ID" value="KAI9898038.1"/>
    <property type="molecule type" value="Genomic_DNA"/>
</dbReference>
<evidence type="ECO:0000313" key="2">
    <source>
        <dbReference type="Proteomes" id="UP001163324"/>
    </source>
</evidence>